<evidence type="ECO:0000256" key="4">
    <source>
        <dbReference type="ARBA" id="ARBA00023163"/>
    </source>
</evidence>
<protein>
    <submittedName>
        <fullName evidence="6">LysR family transcriptional regulator</fullName>
    </submittedName>
</protein>
<name>A0A2U2BI66_ALCFA</name>
<dbReference type="SUPFAM" id="SSF46785">
    <property type="entry name" value="Winged helix' DNA-binding domain"/>
    <property type="match status" value="1"/>
</dbReference>
<sequence>MNITLRQLRAFVAVAEAGQFTQAARNLHVTQSALSMLIRELESQTGLRLFDRHTRKVVLSEPGQELLGTARRVLAEVEEAVRHSKELTSHQRGRVSIASGTVLSSSLLIPFIALFQQRYPGIRVELLDMAEQDISRRLEQEPIDFGLGTDWNRPDTIEAHPVMQDQYQALLPHHHPLTAKAQIRWHDLAAHPFIALSSHSPLGQAIQRQLTTLDIRFPQVHEVSLHTTVLSMVRHGLGLAILPANTQSLPEAAQIIFRPLKAPVLPRQVSLLQLRQRSLAPAATLFRSELLAHIKRQHSGG</sequence>
<dbReference type="InterPro" id="IPR036388">
    <property type="entry name" value="WH-like_DNA-bd_sf"/>
</dbReference>
<keyword evidence="4" id="KW-0804">Transcription</keyword>
<evidence type="ECO:0000256" key="1">
    <source>
        <dbReference type="ARBA" id="ARBA00009437"/>
    </source>
</evidence>
<gene>
    <name evidence="6" type="ORF">DF183_11080</name>
</gene>
<dbReference type="AlphaFoldDB" id="A0A2U2BI66"/>
<evidence type="ECO:0000313" key="6">
    <source>
        <dbReference type="EMBL" id="PWE13713.1"/>
    </source>
</evidence>
<reference evidence="6 7" key="2">
    <citation type="submission" date="2018-05" db="EMBL/GenBank/DDBJ databases">
        <authorList>
            <person name="Lanie J.A."/>
            <person name="Ng W.-L."/>
            <person name="Kazmierczak K.M."/>
            <person name="Andrzejewski T.M."/>
            <person name="Davidsen T.M."/>
            <person name="Wayne K.J."/>
            <person name="Tettelin H."/>
            <person name="Glass J.I."/>
            <person name="Rusch D."/>
            <person name="Podicherti R."/>
            <person name="Tsui H.-C.T."/>
            <person name="Winkler M.E."/>
        </authorList>
    </citation>
    <scope>NUCLEOTIDE SEQUENCE [LARGE SCALE GENOMIC DNA]</scope>
    <source>
        <strain evidence="6 7">YBY</strain>
    </source>
</reference>
<dbReference type="Pfam" id="PF03466">
    <property type="entry name" value="LysR_substrate"/>
    <property type="match status" value="1"/>
</dbReference>
<evidence type="ECO:0000313" key="7">
    <source>
        <dbReference type="Proteomes" id="UP000245216"/>
    </source>
</evidence>
<dbReference type="Pfam" id="PF00126">
    <property type="entry name" value="HTH_1"/>
    <property type="match status" value="1"/>
</dbReference>
<dbReference type="EMBL" id="QEXO01000003">
    <property type="protein sequence ID" value="PWE13713.1"/>
    <property type="molecule type" value="Genomic_DNA"/>
</dbReference>
<reference evidence="6 7" key="1">
    <citation type="submission" date="2018-05" db="EMBL/GenBank/DDBJ databases">
        <title>Genome Sequence of an Efficient Indole-Degrading Bacterium, Alcaligenes sp.YBY.</title>
        <authorList>
            <person name="Yang B."/>
        </authorList>
    </citation>
    <scope>NUCLEOTIDE SEQUENCE [LARGE SCALE GENOMIC DNA]</scope>
    <source>
        <strain evidence="6 7">YBY</strain>
    </source>
</reference>
<proteinExistence type="inferred from homology"/>
<dbReference type="InterPro" id="IPR005119">
    <property type="entry name" value="LysR_subst-bd"/>
</dbReference>
<feature type="domain" description="HTH lysR-type" evidence="5">
    <location>
        <begin position="3"/>
        <end position="60"/>
    </location>
</feature>
<dbReference type="Proteomes" id="UP000245216">
    <property type="component" value="Unassembled WGS sequence"/>
</dbReference>
<dbReference type="CDD" id="cd08440">
    <property type="entry name" value="PBP2_LTTR_like_4"/>
    <property type="match status" value="1"/>
</dbReference>
<organism evidence="6 7">
    <name type="scientific">Alcaligenes faecalis</name>
    <dbReference type="NCBI Taxonomy" id="511"/>
    <lineage>
        <taxon>Bacteria</taxon>
        <taxon>Pseudomonadati</taxon>
        <taxon>Pseudomonadota</taxon>
        <taxon>Betaproteobacteria</taxon>
        <taxon>Burkholderiales</taxon>
        <taxon>Alcaligenaceae</taxon>
        <taxon>Alcaligenes</taxon>
    </lineage>
</organism>
<dbReference type="GO" id="GO:0005829">
    <property type="term" value="C:cytosol"/>
    <property type="evidence" value="ECO:0007669"/>
    <property type="project" value="TreeGrafter"/>
</dbReference>
<keyword evidence="2" id="KW-0805">Transcription regulation</keyword>
<dbReference type="InterPro" id="IPR050950">
    <property type="entry name" value="HTH-type_LysR_regulators"/>
</dbReference>
<evidence type="ECO:0000256" key="3">
    <source>
        <dbReference type="ARBA" id="ARBA00023125"/>
    </source>
</evidence>
<dbReference type="PANTHER" id="PTHR30419">
    <property type="entry name" value="HTH-TYPE TRANSCRIPTIONAL REGULATOR YBHD"/>
    <property type="match status" value="1"/>
</dbReference>
<keyword evidence="3" id="KW-0238">DNA-binding</keyword>
<accession>A0A2U2BI66</accession>
<dbReference type="GO" id="GO:0003700">
    <property type="term" value="F:DNA-binding transcription factor activity"/>
    <property type="evidence" value="ECO:0007669"/>
    <property type="project" value="InterPro"/>
</dbReference>
<dbReference type="FunFam" id="1.10.10.10:FF:000001">
    <property type="entry name" value="LysR family transcriptional regulator"/>
    <property type="match status" value="1"/>
</dbReference>
<comment type="caution">
    <text evidence="6">The sequence shown here is derived from an EMBL/GenBank/DDBJ whole genome shotgun (WGS) entry which is preliminary data.</text>
</comment>
<dbReference type="InterPro" id="IPR036390">
    <property type="entry name" value="WH_DNA-bd_sf"/>
</dbReference>
<dbReference type="PANTHER" id="PTHR30419:SF8">
    <property type="entry name" value="NITROGEN ASSIMILATION TRANSCRIPTIONAL ACTIVATOR-RELATED"/>
    <property type="match status" value="1"/>
</dbReference>
<dbReference type="InterPro" id="IPR000847">
    <property type="entry name" value="LysR_HTH_N"/>
</dbReference>
<dbReference type="Gene3D" id="1.10.10.10">
    <property type="entry name" value="Winged helix-like DNA-binding domain superfamily/Winged helix DNA-binding domain"/>
    <property type="match status" value="1"/>
</dbReference>
<dbReference type="SUPFAM" id="SSF53850">
    <property type="entry name" value="Periplasmic binding protein-like II"/>
    <property type="match status" value="1"/>
</dbReference>
<evidence type="ECO:0000256" key="2">
    <source>
        <dbReference type="ARBA" id="ARBA00023015"/>
    </source>
</evidence>
<dbReference type="RefSeq" id="WP_109089124.1">
    <property type="nucleotide sequence ID" value="NZ_QEXO01000003.1"/>
</dbReference>
<dbReference type="Gene3D" id="3.40.190.290">
    <property type="match status" value="1"/>
</dbReference>
<evidence type="ECO:0000259" key="5">
    <source>
        <dbReference type="PROSITE" id="PS50931"/>
    </source>
</evidence>
<comment type="similarity">
    <text evidence="1">Belongs to the LysR transcriptional regulatory family.</text>
</comment>
<dbReference type="GO" id="GO:0003677">
    <property type="term" value="F:DNA binding"/>
    <property type="evidence" value="ECO:0007669"/>
    <property type="project" value="UniProtKB-KW"/>
</dbReference>
<dbReference type="PRINTS" id="PR00039">
    <property type="entry name" value="HTHLYSR"/>
</dbReference>
<dbReference type="PROSITE" id="PS50931">
    <property type="entry name" value="HTH_LYSR"/>
    <property type="match status" value="1"/>
</dbReference>
<dbReference type="STRING" id="511.UZ73_13825"/>